<feature type="signal peptide" evidence="3">
    <location>
        <begin position="1"/>
        <end position="18"/>
    </location>
</feature>
<dbReference type="InterPro" id="IPR018827">
    <property type="entry name" value="YTP1_C"/>
</dbReference>
<evidence type="ECO:0000256" key="2">
    <source>
        <dbReference type="SAM" id="Phobius"/>
    </source>
</evidence>
<feature type="transmembrane region" description="Helical" evidence="2">
    <location>
        <begin position="508"/>
        <end position="528"/>
    </location>
</feature>
<feature type="transmembrane region" description="Helical" evidence="2">
    <location>
        <begin position="266"/>
        <end position="288"/>
    </location>
</feature>
<accession>A0ABP0EP12</accession>
<evidence type="ECO:0000313" key="6">
    <source>
        <dbReference type="EMBL" id="CAK7921332.1"/>
    </source>
</evidence>
<feature type="transmembrane region" description="Helical" evidence="2">
    <location>
        <begin position="140"/>
        <end position="158"/>
    </location>
</feature>
<dbReference type="Pfam" id="PF10348">
    <property type="entry name" value="DUF2427"/>
    <property type="match status" value="1"/>
</dbReference>
<name>A0ABP0EP12_9ASCO</name>
<evidence type="ECO:0000313" key="7">
    <source>
        <dbReference type="Proteomes" id="UP001497600"/>
    </source>
</evidence>
<feature type="domain" description="DUF2427" evidence="4">
    <location>
        <begin position="91"/>
        <end position="192"/>
    </location>
</feature>
<keyword evidence="3" id="KW-0732">Signal</keyword>
<evidence type="ECO:0000256" key="3">
    <source>
        <dbReference type="SAM" id="SignalP"/>
    </source>
</evidence>
<keyword evidence="2" id="KW-1133">Transmembrane helix</keyword>
<evidence type="ECO:0000256" key="1">
    <source>
        <dbReference type="SAM" id="MobiDB-lite"/>
    </source>
</evidence>
<feature type="transmembrane region" description="Helical" evidence="2">
    <location>
        <begin position="540"/>
        <end position="557"/>
    </location>
</feature>
<feature type="compositionally biased region" description="Low complexity" evidence="1">
    <location>
        <begin position="50"/>
        <end position="65"/>
    </location>
</feature>
<feature type="transmembrane region" description="Helical" evidence="2">
    <location>
        <begin position="107"/>
        <end position="128"/>
    </location>
</feature>
<dbReference type="InterPro" id="IPR018825">
    <property type="entry name" value="DUF2427"/>
</dbReference>
<feature type="transmembrane region" description="Helical" evidence="2">
    <location>
        <begin position="577"/>
        <end position="598"/>
    </location>
</feature>
<feature type="domain" description="Protein YTP1-like C-terminal" evidence="5">
    <location>
        <begin position="301"/>
        <end position="600"/>
    </location>
</feature>
<evidence type="ECO:0000259" key="5">
    <source>
        <dbReference type="Pfam" id="PF10355"/>
    </source>
</evidence>
<dbReference type="Pfam" id="PF10355">
    <property type="entry name" value="Ytp1"/>
    <property type="match status" value="1"/>
</dbReference>
<feature type="transmembrane region" description="Helical" evidence="2">
    <location>
        <begin position="321"/>
        <end position="342"/>
    </location>
</feature>
<feature type="chain" id="PRO_5046690847" description="Protein YTP1-like C-terminal domain-containing protein" evidence="3">
    <location>
        <begin position="19"/>
        <end position="606"/>
    </location>
</feature>
<organism evidence="6 7">
    <name type="scientific">[Candida] anglica</name>
    <dbReference type="NCBI Taxonomy" id="148631"/>
    <lineage>
        <taxon>Eukaryota</taxon>
        <taxon>Fungi</taxon>
        <taxon>Dikarya</taxon>
        <taxon>Ascomycota</taxon>
        <taxon>Saccharomycotina</taxon>
        <taxon>Pichiomycetes</taxon>
        <taxon>Debaryomycetaceae</taxon>
        <taxon>Kurtzmaniella</taxon>
    </lineage>
</organism>
<dbReference type="PANTHER" id="PTHR31685">
    <property type="entry name" value="INTEGRAL MEMBRANE PROTEIN (AFU_ORTHOLOGUE AFUA_6G12730)-RELATED"/>
    <property type="match status" value="1"/>
</dbReference>
<keyword evidence="7" id="KW-1185">Reference proteome</keyword>
<feature type="region of interest" description="Disordered" evidence="1">
    <location>
        <begin position="22"/>
        <end position="71"/>
    </location>
</feature>
<feature type="transmembrane region" description="Helical" evidence="2">
    <location>
        <begin position="407"/>
        <end position="428"/>
    </location>
</feature>
<keyword evidence="2" id="KW-0812">Transmembrane</keyword>
<evidence type="ECO:0000259" key="4">
    <source>
        <dbReference type="Pfam" id="PF10348"/>
    </source>
</evidence>
<dbReference type="Proteomes" id="UP001497600">
    <property type="component" value="Chromosome H"/>
</dbReference>
<feature type="transmembrane region" description="Helical" evidence="2">
    <location>
        <begin position="294"/>
        <end position="314"/>
    </location>
</feature>
<gene>
    <name evidence="6" type="ORF">CAAN4_H12926</name>
</gene>
<evidence type="ECO:0008006" key="8">
    <source>
        <dbReference type="Google" id="ProtNLM"/>
    </source>
</evidence>
<dbReference type="PANTHER" id="PTHR31685:SF3">
    <property type="entry name" value="INTEGRAL MEMBRANE PROTEIN (AFU_ORTHOLOGUE AFUA_6G12730)"/>
    <property type="match status" value="1"/>
</dbReference>
<protein>
    <recommendedName>
        <fullName evidence="8">Protein YTP1-like C-terminal domain-containing protein</fullName>
    </recommendedName>
</protein>
<feature type="transmembrane region" description="Helical" evidence="2">
    <location>
        <begin position="170"/>
        <end position="194"/>
    </location>
</feature>
<dbReference type="EMBL" id="OZ004260">
    <property type="protein sequence ID" value="CAK7921332.1"/>
    <property type="molecule type" value="Genomic_DNA"/>
</dbReference>
<keyword evidence="2" id="KW-0472">Membrane</keyword>
<proteinExistence type="predicted"/>
<feature type="compositionally biased region" description="Basic and acidic residues" evidence="1">
    <location>
        <begin position="22"/>
        <end position="32"/>
    </location>
</feature>
<sequence>MKFKSLYIVFLSLTLALAAESTRDEHHLHNESGMELGSDMDMSDTKPSDNDVSSVSSADVSPTPHVSHHHHGVPILETNLLPAERAYWEAYNTTTFLTSGQGNKTSLYTHILSLLTAVIFIYPLVMVAKNVGSKRFHIPLFTLYSILIIIAILSLSIYGRNAPDLYPGNAYYKMTWILTFTTIIQIFSTVLYYLKFSSSKNSISYGRINDDEEMQQLASASSESPLSNGSSSDWEHSDRLELNRIMEEKANNSSSSIFNKFTSNRYIMMILAKLEILNNWLGVSNLIIFNLLNWGHFFFFLAYIPTGVATVLVLGKGDTVFNLLAHFIKGGVFFSLGMLSLARYCGAFEGLGWAWNCRYDSNTNSTKLLPFVSMEMVESSLILFYGCTNVFLEHLANPGGEWSAKDLQHASIAFIYIGAGLCGVITELKLKSWKQEKSLEKLSIAIKNDDSQNNHPPANLATKFIQCSPGFSPNPFPIFTIFWTGILMSQHAQASELSTAIHVQWGNLLVYGTVFRFITYILMTFLPISYKLLTKPSKPLTEIITSFCLLCGGFVFMESTDPVVLGLEYRGFTAMFTLNVSLGIIALFMAWEMSVFAFKDWLKKRV</sequence>
<reference evidence="6 7" key="1">
    <citation type="submission" date="2024-01" db="EMBL/GenBank/DDBJ databases">
        <authorList>
            <consortium name="Genoscope - CEA"/>
            <person name="William W."/>
        </authorList>
    </citation>
    <scope>NUCLEOTIDE SEQUENCE [LARGE SCALE GENOMIC DNA]</scope>
    <source>
        <strain evidence="6 7">29B2s-10</strain>
    </source>
</reference>